<gene>
    <name evidence="1" type="ORF">L484_022139</name>
</gene>
<dbReference type="EMBL" id="KE343439">
    <property type="protein sequence ID" value="EXB29467.1"/>
    <property type="molecule type" value="Genomic_DNA"/>
</dbReference>
<sequence length="71" mass="7895">MSIEALAMAGMDCSECRINAEDLEPGDREHELPQPPLYLLADQQNSVSEAEEKREMTISTNMVGDGNIREN</sequence>
<dbReference type="Proteomes" id="UP000030645">
    <property type="component" value="Unassembled WGS sequence"/>
</dbReference>
<protein>
    <submittedName>
        <fullName evidence="1">Uncharacterized protein</fullName>
    </submittedName>
</protein>
<proteinExistence type="predicted"/>
<organism evidence="1 2">
    <name type="scientific">Morus notabilis</name>
    <dbReference type="NCBI Taxonomy" id="981085"/>
    <lineage>
        <taxon>Eukaryota</taxon>
        <taxon>Viridiplantae</taxon>
        <taxon>Streptophyta</taxon>
        <taxon>Embryophyta</taxon>
        <taxon>Tracheophyta</taxon>
        <taxon>Spermatophyta</taxon>
        <taxon>Magnoliopsida</taxon>
        <taxon>eudicotyledons</taxon>
        <taxon>Gunneridae</taxon>
        <taxon>Pentapetalae</taxon>
        <taxon>rosids</taxon>
        <taxon>fabids</taxon>
        <taxon>Rosales</taxon>
        <taxon>Moraceae</taxon>
        <taxon>Moreae</taxon>
        <taxon>Morus</taxon>
    </lineage>
</organism>
<name>W9QZ17_9ROSA</name>
<keyword evidence="2" id="KW-1185">Reference proteome</keyword>
<evidence type="ECO:0000313" key="1">
    <source>
        <dbReference type="EMBL" id="EXB29467.1"/>
    </source>
</evidence>
<evidence type="ECO:0000313" key="2">
    <source>
        <dbReference type="Proteomes" id="UP000030645"/>
    </source>
</evidence>
<reference evidence="2" key="1">
    <citation type="submission" date="2013-01" db="EMBL/GenBank/DDBJ databases">
        <title>Draft Genome Sequence of a Mulberry Tree, Morus notabilis C.K. Schneid.</title>
        <authorList>
            <person name="He N."/>
            <person name="Zhao S."/>
        </authorList>
    </citation>
    <scope>NUCLEOTIDE SEQUENCE</scope>
</reference>
<accession>W9QZ17</accession>
<dbReference type="AlphaFoldDB" id="W9QZ17"/>